<dbReference type="InterPro" id="IPR058594">
    <property type="entry name" value="PB1-like_dom_pln"/>
</dbReference>
<dbReference type="Proteomes" id="UP001231189">
    <property type="component" value="Unassembled WGS sequence"/>
</dbReference>
<name>A0AAD8R134_LOLMU</name>
<proteinExistence type="predicted"/>
<feature type="compositionally biased region" description="Polar residues" evidence="1">
    <location>
        <begin position="250"/>
        <end position="272"/>
    </location>
</feature>
<dbReference type="EMBL" id="JAUUTY010000007">
    <property type="protein sequence ID" value="KAK1611861.1"/>
    <property type="molecule type" value="Genomic_DNA"/>
</dbReference>
<accession>A0AAD8R134</accession>
<dbReference type="PANTHER" id="PTHR47481">
    <property type="match status" value="1"/>
</dbReference>
<keyword evidence="5" id="KW-1185">Reference proteome</keyword>
<feature type="compositionally biased region" description="Polar residues" evidence="1">
    <location>
        <begin position="309"/>
        <end position="319"/>
    </location>
</feature>
<evidence type="ECO:0000259" key="2">
    <source>
        <dbReference type="Pfam" id="PF03108"/>
    </source>
</evidence>
<feature type="compositionally biased region" description="Low complexity" evidence="1">
    <location>
        <begin position="326"/>
        <end position="338"/>
    </location>
</feature>
<feature type="region of interest" description="Disordered" evidence="1">
    <location>
        <begin position="250"/>
        <end position="345"/>
    </location>
</feature>
<feature type="region of interest" description="Disordered" evidence="1">
    <location>
        <begin position="472"/>
        <end position="539"/>
    </location>
</feature>
<feature type="compositionally biased region" description="Basic residues" evidence="1">
    <location>
        <begin position="126"/>
        <end position="140"/>
    </location>
</feature>
<feature type="domain" description="Transposase MuDR plant" evidence="2">
    <location>
        <begin position="610"/>
        <end position="663"/>
    </location>
</feature>
<reference evidence="4" key="1">
    <citation type="submission" date="2023-07" db="EMBL/GenBank/DDBJ databases">
        <title>A chromosome-level genome assembly of Lolium multiflorum.</title>
        <authorList>
            <person name="Chen Y."/>
            <person name="Copetti D."/>
            <person name="Kolliker R."/>
            <person name="Studer B."/>
        </authorList>
    </citation>
    <scope>NUCLEOTIDE SEQUENCE</scope>
    <source>
        <strain evidence="4">02402/16</strain>
        <tissue evidence="4">Leaf</tissue>
    </source>
</reference>
<evidence type="ECO:0000313" key="5">
    <source>
        <dbReference type="Proteomes" id="UP001231189"/>
    </source>
</evidence>
<dbReference type="AlphaFoldDB" id="A0AAD8R134"/>
<evidence type="ECO:0000259" key="3">
    <source>
        <dbReference type="Pfam" id="PF26130"/>
    </source>
</evidence>
<gene>
    <name evidence="4" type="ORF">QYE76_035534</name>
</gene>
<dbReference type="Pfam" id="PF26130">
    <property type="entry name" value="PB1-like"/>
    <property type="match status" value="1"/>
</dbReference>
<feature type="region of interest" description="Disordered" evidence="1">
    <location>
        <begin position="122"/>
        <end position="175"/>
    </location>
</feature>
<dbReference type="InterPro" id="IPR004332">
    <property type="entry name" value="Transposase_MuDR"/>
</dbReference>
<organism evidence="4 5">
    <name type="scientific">Lolium multiflorum</name>
    <name type="common">Italian ryegrass</name>
    <name type="synonym">Lolium perenne subsp. multiflorum</name>
    <dbReference type="NCBI Taxonomy" id="4521"/>
    <lineage>
        <taxon>Eukaryota</taxon>
        <taxon>Viridiplantae</taxon>
        <taxon>Streptophyta</taxon>
        <taxon>Embryophyta</taxon>
        <taxon>Tracheophyta</taxon>
        <taxon>Spermatophyta</taxon>
        <taxon>Magnoliopsida</taxon>
        <taxon>Liliopsida</taxon>
        <taxon>Poales</taxon>
        <taxon>Poaceae</taxon>
        <taxon>BOP clade</taxon>
        <taxon>Pooideae</taxon>
        <taxon>Poodae</taxon>
        <taxon>Poeae</taxon>
        <taxon>Poeae Chloroplast Group 2 (Poeae type)</taxon>
        <taxon>Loliodinae</taxon>
        <taxon>Loliinae</taxon>
        <taxon>Lolium</taxon>
    </lineage>
</organism>
<feature type="domain" description="PB1-like" evidence="3">
    <location>
        <begin position="352"/>
        <end position="449"/>
    </location>
</feature>
<sequence>MDTTAEVWMAIKTMFATQSRMRVSNLRVALAKTKNDNMTSAQFFTKMKGLADELAAAARPIDEEELVEYLLAGLDDTYNPLFAAIGVNGAEDLTVSDPYAHVQAYENRIELLSDVGGSVNAAARGRGNRGRGHYGGRRGGRVYGGHGEGGRHQQRGGRGNGRRGGGRGGGNRDRDTTVCQICGKPGHEAWKCWHCYSDDEDEEEKNANMVSYGVDTNWYGDTGATDHITGELNKLTMKEKYHGRDQIHTANGEATQPRHATSPSPSFPSAGSDSGRDTRRDHVARDQARDQRDPENASSPHTSTDEQTESSLGSLQAQQEDLGEGSSAQSAPVSQPAPKVYKTRSKTGHNSNLFTAEVNHNGFFCGLGANLSYVSSTVDYIDLCSSENWSMTVMDEIMFMIGCQRDGKLHAYWCLPQKEICDGLVPLETDEDCASTLNVIKTEKCVVLFIDHSNFLKHLRYDAIIRNKSLTMPSMTSPEAPMAEPAKSIEGEASSSGVVVSHQRQTEEGDHEFEDFEREKMQSEEEDDGSDSDYELYDSDCNAESGDGDLFVDNIDKDVNDNNEKEVAVEMEDEAALEDQDLHLLNEERQVLKKKFSTFDPIIDMENPVFKVGLVFSSIEEARKALLAYTLRARKKIRKITNNRSRLEVVCNEGCPWMIKIAQDTRWDGGFAVTAYAGKHTCESVWELRALTANFLKEKFMTEFRDNQKFVLQVLLLR</sequence>
<comment type="caution">
    <text evidence="4">The sequence shown here is derived from an EMBL/GenBank/DDBJ whole genome shotgun (WGS) entry which is preliminary data.</text>
</comment>
<feature type="compositionally biased region" description="Basic residues" evidence="1">
    <location>
        <begin position="152"/>
        <end position="165"/>
    </location>
</feature>
<evidence type="ECO:0008006" key="6">
    <source>
        <dbReference type="Google" id="ProtNLM"/>
    </source>
</evidence>
<evidence type="ECO:0000256" key="1">
    <source>
        <dbReference type="SAM" id="MobiDB-lite"/>
    </source>
</evidence>
<evidence type="ECO:0000313" key="4">
    <source>
        <dbReference type="EMBL" id="KAK1611861.1"/>
    </source>
</evidence>
<protein>
    <recommendedName>
        <fullName evidence="6">CCHC-type domain-containing protein</fullName>
    </recommendedName>
</protein>
<dbReference type="PANTHER" id="PTHR47481:SF31">
    <property type="entry name" value="OS01G0873500 PROTEIN"/>
    <property type="match status" value="1"/>
</dbReference>
<feature type="compositionally biased region" description="Basic and acidic residues" evidence="1">
    <location>
        <begin position="274"/>
        <end position="295"/>
    </location>
</feature>
<dbReference type="Pfam" id="PF03108">
    <property type="entry name" value="DBD_Tnp_Mut"/>
    <property type="match status" value="1"/>
</dbReference>
<feature type="compositionally biased region" description="Acidic residues" evidence="1">
    <location>
        <begin position="524"/>
        <end position="538"/>
    </location>
</feature>